<comment type="caution">
    <text evidence="1">The sequence shown here is derived from an EMBL/GenBank/DDBJ whole genome shotgun (WGS) entry which is preliminary data.</text>
</comment>
<dbReference type="EMBL" id="CAJOBA010012311">
    <property type="protein sequence ID" value="CAF3874666.1"/>
    <property type="molecule type" value="Genomic_DNA"/>
</dbReference>
<gene>
    <name evidence="1" type="ORF">TMI583_LOCUS19772</name>
</gene>
<reference evidence="1" key="1">
    <citation type="submission" date="2021-02" db="EMBL/GenBank/DDBJ databases">
        <authorList>
            <person name="Nowell W R."/>
        </authorList>
    </citation>
    <scope>NUCLEOTIDE SEQUENCE</scope>
</reference>
<dbReference type="AlphaFoldDB" id="A0A8S2L4Z3"/>
<accession>A0A8S2L4Z3</accession>
<evidence type="ECO:0000313" key="1">
    <source>
        <dbReference type="EMBL" id="CAF3874666.1"/>
    </source>
</evidence>
<name>A0A8S2L4Z3_9BILA</name>
<feature type="non-terminal residue" evidence="1">
    <location>
        <position position="1"/>
    </location>
</feature>
<feature type="non-terminal residue" evidence="1">
    <location>
        <position position="122"/>
    </location>
</feature>
<dbReference type="Proteomes" id="UP000682733">
    <property type="component" value="Unassembled WGS sequence"/>
</dbReference>
<organism evidence="1 2">
    <name type="scientific">Didymodactylos carnosus</name>
    <dbReference type="NCBI Taxonomy" id="1234261"/>
    <lineage>
        <taxon>Eukaryota</taxon>
        <taxon>Metazoa</taxon>
        <taxon>Spiralia</taxon>
        <taxon>Gnathifera</taxon>
        <taxon>Rotifera</taxon>
        <taxon>Eurotatoria</taxon>
        <taxon>Bdelloidea</taxon>
        <taxon>Philodinida</taxon>
        <taxon>Philodinidae</taxon>
        <taxon>Didymodactylos</taxon>
    </lineage>
</organism>
<protein>
    <submittedName>
        <fullName evidence="1">Uncharacterized protein</fullName>
    </submittedName>
</protein>
<sequence length="122" mass="14547">NDFSDDEDYIDFEIDKIDKNMIIQSLNELINKNIINYKRYRKNFNKTLQEHYKDQLKLTYNQDELKNSLTKSYRDKEVEQHQNSALKTAFACLSGEAGLNNVPIDFCERQINHRRSINWAVL</sequence>
<evidence type="ECO:0000313" key="2">
    <source>
        <dbReference type="Proteomes" id="UP000682733"/>
    </source>
</evidence>
<proteinExistence type="predicted"/>